<feature type="transmembrane region" description="Helical" evidence="6">
    <location>
        <begin position="87"/>
        <end position="105"/>
    </location>
</feature>
<evidence type="ECO:0000256" key="3">
    <source>
        <dbReference type="ARBA" id="ARBA00022692"/>
    </source>
</evidence>
<dbReference type="AlphaFoldDB" id="A0A0F4Z0E2"/>
<dbReference type="Pfam" id="PF07690">
    <property type="entry name" value="MFS_1"/>
    <property type="match status" value="1"/>
</dbReference>
<dbReference type="Gene3D" id="1.20.1250.20">
    <property type="entry name" value="MFS general substrate transporter like domains"/>
    <property type="match status" value="1"/>
</dbReference>
<dbReference type="SUPFAM" id="SSF103473">
    <property type="entry name" value="MFS general substrate transporter"/>
    <property type="match status" value="1"/>
</dbReference>
<keyword evidence="4 6" id="KW-1133">Transmembrane helix</keyword>
<dbReference type="FunFam" id="1.20.1250.20:FF:000057">
    <property type="entry name" value="MFS general substrate transporter"/>
    <property type="match status" value="1"/>
</dbReference>
<gene>
    <name evidence="8" type="ORF">T310_2643</name>
</gene>
<evidence type="ECO:0000313" key="9">
    <source>
        <dbReference type="Proteomes" id="UP000053958"/>
    </source>
</evidence>
<dbReference type="Proteomes" id="UP000053958">
    <property type="component" value="Unassembled WGS sequence"/>
</dbReference>
<evidence type="ECO:0000256" key="1">
    <source>
        <dbReference type="ARBA" id="ARBA00004141"/>
    </source>
</evidence>
<organism evidence="8 9">
    <name type="scientific">Rasamsonia emersonii (strain ATCC 16479 / CBS 393.64 / IMI 116815)</name>
    <dbReference type="NCBI Taxonomy" id="1408163"/>
    <lineage>
        <taxon>Eukaryota</taxon>
        <taxon>Fungi</taxon>
        <taxon>Dikarya</taxon>
        <taxon>Ascomycota</taxon>
        <taxon>Pezizomycotina</taxon>
        <taxon>Eurotiomycetes</taxon>
        <taxon>Eurotiomycetidae</taxon>
        <taxon>Eurotiales</taxon>
        <taxon>Trichocomaceae</taxon>
        <taxon>Rasamsonia</taxon>
    </lineage>
</organism>
<comment type="caution">
    <text evidence="8">The sequence shown here is derived from an EMBL/GenBank/DDBJ whole genome shotgun (WGS) entry which is preliminary data.</text>
</comment>
<dbReference type="STRING" id="1408163.A0A0F4Z0E2"/>
<feature type="transmembrane region" description="Helical" evidence="6">
    <location>
        <begin position="380"/>
        <end position="401"/>
    </location>
</feature>
<name>A0A0F4Z0E2_RASE3</name>
<dbReference type="PANTHER" id="PTHR43791">
    <property type="entry name" value="PERMEASE-RELATED"/>
    <property type="match status" value="1"/>
</dbReference>
<accession>A0A0F4Z0E2</accession>
<dbReference type="PROSITE" id="PS50850">
    <property type="entry name" value="MFS"/>
    <property type="match status" value="1"/>
</dbReference>
<feature type="transmembrane region" description="Helical" evidence="6">
    <location>
        <begin position="150"/>
        <end position="168"/>
    </location>
</feature>
<dbReference type="InterPro" id="IPR036259">
    <property type="entry name" value="MFS_trans_sf"/>
</dbReference>
<keyword evidence="5 6" id="KW-0472">Membrane</keyword>
<evidence type="ECO:0000256" key="6">
    <source>
        <dbReference type="SAM" id="Phobius"/>
    </source>
</evidence>
<comment type="subcellular location">
    <subcellularLocation>
        <location evidence="1">Membrane</location>
        <topology evidence="1">Multi-pass membrane protein</topology>
    </subcellularLocation>
</comment>
<feature type="transmembrane region" description="Helical" evidence="6">
    <location>
        <begin position="180"/>
        <end position="200"/>
    </location>
</feature>
<dbReference type="GO" id="GO:0022857">
    <property type="term" value="F:transmembrane transporter activity"/>
    <property type="evidence" value="ECO:0007669"/>
    <property type="project" value="InterPro"/>
</dbReference>
<feature type="transmembrane region" description="Helical" evidence="6">
    <location>
        <begin position="212"/>
        <end position="234"/>
    </location>
</feature>
<sequence length="496" mass="54406">MSDTRATPSSPEIDKPAVNAVELVPPPALAALSEAEYACLARRATLKLDLIIMPCVVIMYILNYLDRQNIASAKLASIQQDLRLTDVQYQTCISLLFVGYILMQVPSNMIAGKTRYPGVYICGAMCLWGLISACTAAVRDFTGLVLSRFFLGFVEAAFFPGALFYLSLFYSRKQFAFRTAILYAGSQLGNAFGGLFAIAILKLDGTHGLEGWRWLFLVEGVATIGFAALFAVILPNGLHSIRGFTTLEREWLQWNFGQDQGQQDNADEISAWKGLVMAVQDPKTWLLMAILWSTYVAAAVTNWFPSVVATLGYSRNTTYVLTAPPYLLCVVAMMINGFHSDIKRERFLHIACPLVITLVANIIAVSSLNTAARCTPPRHYVAMMLMPGSFYASSIVILSWITGSLAQPTAKRAAAIALINAVCNTPNIWTSYLYYSPPRYLAAFLVNLAAASLAIAFTVVTWLYLRRQNAKLDQGLDVGKNGPTAAQLAAGFRYIL</sequence>
<dbReference type="EMBL" id="LASV01000104">
    <property type="protein sequence ID" value="KKA23333.1"/>
    <property type="molecule type" value="Genomic_DNA"/>
</dbReference>
<evidence type="ECO:0000259" key="7">
    <source>
        <dbReference type="PROSITE" id="PS50850"/>
    </source>
</evidence>
<feature type="transmembrane region" description="Helical" evidence="6">
    <location>
        <begin position="117"/>
        <end position="138"/>
    </location>
</feature>
<feature type="transmembrane region" description="Helical" evidence="6">
    <location>
        <begin position="347"/>
        <end position="368"/>
    </location>
</feature>
<dbReference type="GeneID" id="25314994"/>
<feature type="transmembrane region" description="Helical" evidence="6">
    <location>
        <begin position="441"/>
        <end position="465"/>
    </location>
</feature>
<evidence type="ECO:0000256" key="4">
    <source>
        <dbReference type="ARBA" id="ARBA00022989"/>
    </source>
</evidence>
<dbReference type="OrthoDB" id="2250022at2759"/>
<dbReference type="PANTHER" id="PTHR43791:SF23">
    <property type="entry name" value="MAJOR FACILITATOR SUPERFAMILY (MFS) PROFILE DOMAIN-CONTAINING PROTEIN"/>
    <property type="match status" value="1"/>
</dbReference>
<keyword evidence="3 6" id="KW-0812">Transmembrane</keyword>
<reference evidence="8 9" key="1">
    <citation type="submission" date="2015-04" db="EMBL/GenBank/DDBJ databases">
        <authorList>
            <person name="Heijne W.H."/>
            <person name="Fedorova N.D."/>
            <person name="Nierman W.C."/>
            <person name="Vollebregt A.W."/>
            <person name="Zhao Z."/>
            <person name="Wu L."/>
            <person name="Kumar M."/>
            <person name="Stam H."/>
            <person name="van den Berg M.A."/>
            <person name="Pel H.J."/>
        </authorList>
    </citation>
    <scope>NUCLEOTIDE SEQUENCE [LARGE SCALE GENOMIC DNA]</scope>
    <source>
        <strain evidence="8 9">CBS 393.64</strain>
    </source>
</reference>
<feature type="domain" description="Major facilitator superfamily (MFS) profile" evidence="7">
    <location>
        <begin position="52"/>
        <end position="469"/>
    </location>
</feature>
<keyword evidence="2" id="KW-0813">Transport</keyword>
<evidence type="ECO:0000256" key="5">
    <source>
        <dbReference type="ARBA" id="ARBA00023136"/>
    </source>
</evidence>
<proteinExistence type="predicted"/>
<dbReference type="InterPro" id="IPR011701">
    <property type="entry name" value="MFS"/>
</dbReference>
<protein>
    <recommendedName>
        <fullName evidence="7">Major facilitator superfamily (MFS) profile domain-containing protein</fullName>
    </recommendedName>
</protein>
<keyword evidence="9" id="KW-1185">Reference proteome</keyword>
<dbReference type="FunFam" id="1.20.1250.20:FF:000013">
    <property type="entry name" value="MFS general substrate transporter"/>
    <property type="match status" value="1"/>
</dbReference>
<dbReference type="InterPro" id="IPR020846">
    <property type="entry name" value="MFS_dom"/>
</dbReference>
<evidence type="ECO:0000313" key="8">
    <source>
        <dbReference type="EMBL" id="KKA23333.1"/>
    </source>
</evidence>
<feature type="transmembrane region" description="Helical" evidence="6">
    <location>
        <begin position="316"/>
        <end position="335"/>
    </location>
</feature>
<evidence type="ECO:0000256" key="2">
    <source>
        <dbReference type="ARBA" id="ARBA00022448"/>
    </source>
</evidence>
<feature type="transmembrane region" description="Helical" evidence="6">
    <location>
        <begin position="285"/>
        <end position="304"/>
    </location>
</feature>
<feature type="transmembrane region" description="Helical" evidence="6">
    <location>
        <begin position="48"/>
        <end position="65"/>
    </location>
</feature>
<dbReference type="GO" id="GO:0016020">
    <property type="term" value="C:membrane"/>
    <property type="evidence" value="ECO:0007669"/>
    <property type="project" value="UniProtKB-SubCell"/>
</dbReference>
<dbReference type="RefSeq" id="XP_013329945.1">
    <property type="nucleotide sequence ID" value="XM_013474491.1"/>
</dbReference>
<feature type="transmembrane region" description="Helical" evidence="6">
    <location>
        <begin position="413"/>
        <end position="435"/>
    </location>
</feature>